<evidence type="ECO:0000259" key="7">
    <source>
        <dbReference type="Pfam" id="PF01182"/>
    </source>
</evidence>
<gene>
    <name evidence="8" type="ORF">TSTA_021690</name>
</gene>
<feature type="compositionally biased region" description="Polar residues" evidence="6">
    <location>
        <begin position="398"/>
        <end position="410"/>
    </location>
</feature>
<dbReference type="InterPro" id="IPR006148">
    <property type="entry name" value="Glc/Gal-6P_isomerase"/>
</dbReference>
<dbReference type="FunFam" id="3.40.50.1360:FF:000005">
    <property type="entry name" value="6-phosphogluconolactonase"/>
    <property type="match status" value="1"/>
</dbReference>
<evidence type="ECO:0000256" key="3">
    <source>
        <dbReference type="ARBA" id="ARBA00010662"/>
    </source>
</evidence>
<dbReference type="eggNOG" id="KOG3147">
    <property type="taxonomic scope" value="Eukaryota"/>
</dbReference>
<dbReference type="Gene3D" id="3.40.50.1360">
    <property type="match status" value="1"/>
</dbReference>
<evidence type="ECO:0000256" key="1">
    <source>
        <dbReference type="ARBA" id="ARBA00000832"/>
    </source>
</evidence>
<evidence type="ECO:0000313" key="9">
    <source>
        <dbReference type="Proteomes" id="UP000001745"/>
    </source>
</evidence>
<dbReference type="OrthoDB" id="432544at2759"/>
<dbReference type="VEuPathDB" id="FungiDB:TSTA_021690"/>
<dbReference type="SUPFAM" id="SSF100950">
    <property type="entry name" value="NagB/RpiA/CoA transferase-like"/>
    <property type="match status" value="1"/>
</dbReference>
<sequence>MAGSPSLYSFADIDSLATQLRKYILNNQNAALKKHDVFRVAVSGGSLPNTLAKALLAPGNGSPEDTAQFSKWEIFFADERAVPLNHPDSNYRLIKEELLDHIPANLGAPKVIPIDEKHVDDEDPTELADLYTEELKRSFAAKDSVKIPIFDLILLGVGPDGHTCSLFPGHEQLREEHAWVVGVSDSPKPPPKRITLTLPVVTHAVSIAFVATGGGKKDILKRIFDTDESHTLPSGLVNTLAGDKVSWFSDNAATEIGIDAAAACQPSFRLHFINPTGPATRHPRSLNVNKHSDANHHNAQWPRKPSWKPQTASKTAISHDRLFDSRTVHLDSHRQCIQQKESTSTAHGGPESTTQPTRNTEQNEQLPVKTQTTTTSEPSVDAQPIPRTPTEPEDVNIPQAQPVATSTNPPRSRAKTESRSERISTRPKSPIKPQQQNDTKSAPKKPSMPPPARPTRSASLRQLSAPKISSVGEARGHARHRSQVLNTGATPGLSAPSRSQEKSGTGTTTTVKQARPQFTTYQQHFSPKKEKEVPRSVGDRRNTGKSVAGNEVVNASPETAALQTEFLQLYLLHSSSIRENAEWKLRAERQLRDKYYEVAASYRIILEEERRAQEQLNLEALYDWSLESASLAEDNNGATFQAEIQSFSRVTQEVADMTAAGSGRYALVVQVFEEWLDRAEHIKRSREDQNDSKEWEPEYIDTLGPTWRNEVDELTVKAELCLRELLKTSLFVLDETKFFEKHSDSALVRLARGHRDIWTSMIDELKLMRAVESETVRLEQAWIACAADQVRIDPGMGSGAGIWKRL</sequence>
<dbReference type="InterPro" id="IPR037171">
    <property type="entry name" value="NagB/RpiA_transferase-like"/>
</dbReference>
<comment type="pathway">
    <text evidence="2">Carbohydrate degradation; pentose phosphate pathway; D-ribulose 5-phosphate from D-glucose 6-phosphate (oxidative stage): step 2/3.</text>
</comment>
<reference evidence="9" key="1">
    <citation type="journal article" date="2015" name="Genome Announc.">
        <title>Genome sequence of the AIDS-associated pathogen Penicillium marneffei (ATCC18224) and its near taxonomic relative Talaromyces stipitatus (ATCC10500).</title>
        <authorList>
            <person name="Nierman W.C."/>
            <person name="Fedorova-Abrams N.D."/>
            <person name="Andrianopoulos A."/>
        </authorList>
    </citation>
    <scope>NUCLEOTIDE SEQUENCE [LARGE SCALE GENOMIC DNA]</scope>
    <source>
        <strain evidence="9">ATCC 10500 / CBS 375.48 / QM 6759 / NRRL 1006</strain>
    </source>
</reference>
<dbReference type="InParanoid" id="B8MHD3"/>
<keyword evidence="5" id="KW-0378">Hydrolase</keyword>
<organism evidence="8 9">
    <name type="scientific">Talaromyces stipitatus (strain ATCC 10500 / CBS 375.48 / QM 6759 / NRRL 1006)</name>
    <name type="common">Penicillium stipitatum</name>
    <dbReference type="NCBI Taxonomy" id="441959"/>
    <lineage>
        <taxon>Eukaryota</taxon>
        <taxon>Fungi</taxon>
        <taxon>Dikarya</taxon>
        <taxon>Ascomycota</taxon>
        <taxon>Pezizomycotina</taxon>
        <taxon>Eurotiomycetes</taxon>
        <taxon>Eurotiomycetidae</taxon>
        <taxon>Eurotiales</taxon>
        <taxon>Trichocomaceae</taxon>
        <taxon>Talaromyces</taxon>
        <taxon>Talaromyces sect. Talaromyces</taxon>
    </lineage>
</organism>
<dbReference type="Proteomes" id="UP000001745">
    <property type="component" value="Unassembled WGS sequence"/>
</dbReference>
<dbReference type="InterPro" id="IPR039104">
    <property type="entry name" value="6PGL"/>
</dbReference>
<dbReference type="PhylomeDB" id="B8MHD3"/>
<dbReference type="AlphaFoldDB" id="B8MHD3"/>
<dbReference type="PANTHER" id="PTHR11054:SF0">
    <property type="entry name" value="6-PHOSPHOGLUCONOLACTONASE"/>
    <property type="match status" value="1"/>
</dbReference>
<feature type="compositionally biased region" description="Polar residues" evidence="6">
    <location>
        <begin position="496"/>
        <end position="525"/>
    </location>
</feature>
<dbReference type="GO" id="GO:0006098">
    <property type="term" value="P:pentose-phosphate shunt"/>
    <property type="evidence" value="ECO:0007669"/>
    <property type="project" value="InterPro"/>
</dbReference>
<evidence type="ECO:0000256" key="4">
    <source>
        <dbReference type="ARBA" id="ARBA00013198"/>
    </source>
</evidence>
<dbReference type="InterPro" id="IPR005900">
    <property type="entry name" value="6-phosphogluconolactonase_DevB"/>
</dbReference>
<evidence type="ECO:0000256" key="5">
    <source>
        <dbReference type="ARBA" id="ARBA00022801"/>
    </source>
</evidence>
<dbReference type="GeneID" id="8098435"/>
<protein>
    <recommendedName>
        <fullName evidence="4">6-phosphogluconolactonase</fullName>
        <ecNumber evidence="4">3.1.1.31</ecNumber>
    </recommendedName>
</protein>
<dbReference type="GO" id="GO:0005975">
    <property type="term" value="P:carbohydrate metabolic process"/>
    <property type="evidence" value="ECO:0007669"/>
    <property type="project" value="InterPro"/>
</dbReference>
<comment type="similarity">
    <text evidence="3">Belongs to the glucosamine/galactosamine-6-phosphate isomerase family. 6-phosphogluconolactonase subfamily.</text>
</comment>
<feature type="compositionally biased region" description="Basic and acidic residues" evidence="6">
    <location>
        <begin position="414"/>
        <end position="424"/>
    </location>
</feature>
<dbReference type="STRING" id="441959.B8MHD3"/>
<proteinExistence type="inferred from homology"/>
<dbReference type="CDD" id="cd01400">
    <property type="entry name" value="6PGL"/>
    <property type="match status" value="1"/>
</dbReference>
<dbReference type="HOGENOM" id="CLU_349555_0_0_1"/>
<dbReference type="RefSeq" id="XP_002484346.1">
    <property type="nucleotide sequence ID" value="XM_002484301.1"/>
</dbReference>
<feature type="region of interest" description="Disordered" evidence="6">
    <location>
        <begin position="275"/>
        <end position="315"/>
    </location>
</feature>
<dbReference type="OMA" id="QAWIACA"/>
<dbReference type="EMBL" id="EQ962656">
    <property type="protein sequence ID" value="EED17112.1"/>
    <property type="molecule type" value="Genomic_DNA"/>
</dbReference>
<dbReference type="EC" id="3.1.1.31" evidence="4"/>
<dbReference type="GO" id="GO:0017057">
    <property type="term" value="F:6-phosphogluconolactonase activity"/>
    <property type="evidence" value="ECO:0007669"/>
    <property type="project" value="UniProtKB-EC"/>
</dbReference>
<name>B8MHD3_TALSN</name>
<evidence type="ECO:0000313" key="8">
    <source>
        <dbReference type="EMBL" id="EED17112.1"/>
    </source>
</evidence>
<evidence type="ECO:0000256" key="2">
    <source>
        <dbReference type="ARBA" id="ARBA00004961"/>
    </source>
</evidence>
<dbReference type="NCBIfam" id="TIGR01198">
    <property type="entry name" value="pgl"/>
    <property type="match status" value="1"/>
</dbReference>
<dbReference type="PANTHER" id="PTHR11054">
    <property type="entry name" value="6-PHOSPHOGLUCONOLACTONASE"/>
    <property type="match status" value="1"/>
</dbReference>
<evidence type="ECO:0000256" key="6">
    <source>
        <dbReference type="SAM" id="MobiDB-lite"/>
    </source>
</evidence>
<feature type="domain" description="Glucosamine/galactosamine-6-phosphate isomerase" evidence="7">
    <location>
        <begin position="12"/>
        <end position="240"/>
    </location>
</feature>
<feature type="compositionally biased region" description="Polar residues" evidence="6">
    <location>
        <begin position="335"/>
        <end position="378"/>
    </location>
</feature>
<dbReference type="Pfam" id="PF01182">
    <property type="entry name" value="Glucosamine_iso"/>
    <property type="match status" value="1"/>
</dbReference>
<accession>B8MHD3</accession>
<comment type="catalytic activity">
    <reaction evidence="1">
        <text>6-phospho-D-glucono-1,5-lactone + H2O = 6-phospho-D-gluconate + H(+)</text>
        <dbReference type="Rhea" id="RHEA:12556"/>
        <dbReference type="ChEBI" id="CHEBI:15377"/>
        <dbReference type="ChEBI" id="CHEBI:15378"/>
        <dbReference type="ChEBI" id="CHEBI:57955"/>
        <dbReference type="ChEBI" id="CHEBI:58759"/>
        <dbReference type="EC" id="3.1.1.31"/>
    </reaction>
</comment>
<keyword evidence="9" id="KW-1185">Reference proteome</keyword>
<feature type="compositionally biased region" description="Basic and acidic residues" evidence="6">
    <location>
        <begin position="527"/>
        <end position="542"/>
    </location>
</feature>
<feature type="region of interest" description="Disordered" evidence="6">
    <location>
        <begin position="330"/>
        <end position="546"/>
    </location>
</feature>